<accession>A0AAX6E1P8</accession>
<dbReference type="EC" id="3.2.1.78" evidence="4"/>
<keyword evidence="7" id="KW-0378">Hydrolase</keyword>
<dbReference type="InterPro" id="IPR001547">
    <property type="entry name" value="Glyco_hydro_5"/>
</dbReference>
<dbReference type="InterPro" id="IPR045053">
    <property type="entry name" value="MAN-like"/>
</dbReference>
<dbReference type="PANTHER" id="PTHR31451:SF39">
    <property type="entry name" value="MANNAN ENDO-1,4-BETA-MANNOSIDASE 1"/>
    <property type="match status" value="1"/>
</dbReference>
<evidence type="ECO:0000313" key="11">
    <source>
        <dbReference type="Proteomes" id="UP001140949"/>
    </source>
</evidence>
<organism evidence="10 11">
    <name type="scientific">Iris pallida</name>
    <name type="common">Sweet iris</name>
    <dbReference type="NCBI Taxonomy" id="29817"/>
    <lineage>
        <taxon>Eukaryota</taxon>
        <taxon>Viridiplantae</taxon>
        <taxon>Streptophyta</taxon>
        <taxon>Embryophyta</taxon>
        <taxon>Tracheophyta</taxon>
        <taxon>Spermatophyta</taxon>
        <taxon>Magnoliopsida</taxon>
        <taxon>Liliopsida</taxon>
        <taxon>Asparagales</taxon>
        <taxon>Iridaceae</taxon>
        <taxon>Iridoideae</taxon>
        <taxon>Irideae</taxon>
        <taxon>Iris</taxon>
    </lineage>
</organism>
<comment type="similarity">
    <text evidence="3">Belongs to the glycosyl hydrolase 5 (cellulase A) family.</text>
</comment>
<comment type="catalytic activity">
    <reaction evidence="1">
        <text>Random hydrolysis of (1-&gt;4)-beta-D-mannosidic linkages in mannans, galactomannans and glucomannans.</text>
        <dbReference type="EC" id="3.2.1.78"/>
    </reaction>
</comment>
<dbReference type="EMBL" id="JANAVB010040619">
    <property type="protein sequence ID" value="KAJ6797891.1"/>
    <property type="molecule type" value="Genomic_DNA"/>
</dbReference>
<evidence type="ECO:0000313" key="10">
    <source>
        <dbReference type="EMBL" id="KAJ6797891.1"/>
    </source>
</evidence>
<evidence type="ECO:0000256" key="5">
    <source>
        <dbReference type="ARBA" id="ARBA00022525"/>
    </source>
</evidence>
<dbReference type="SUPFAM" id="SSF51445">
    <property type="entry name" value="(Trans)glycosidases"/>
    <property type="match status" value="1"/>
</dbReference>
<proteinExistence type="inferred from homology"/>
<evidence type="ECO:0000256" key="4">
    <source>
        <dbReference type="ARBA" id="ARBA00012706"/>
    </source>
</evidence>
<keyword evidence="6" id="KW-0732">Signal</keyword>
<feature type="domain" description="Glycoside hydrolase family 5" evidence="9">
    <location>
        <begin position="28"/>
        <end position="76"/>
    </location>
</feature>
<dbReference type="PANTHER" id="PTHR31451">
    <property type="match status" value="1"/>
</dbReference>
<gene>
    <name evidence="10" type="ORF">M6B38_214890</name>
</gene>
<evidence type="ECO:0000256" key="6">
    <source>
        <dbReference type="ARBA" id="ARBA00022729"/>
    </source>
</evidence>
<dbReference type="Gene3D" id="3.20.20.80">
    <property type="entry name" value="Glycosidases"/>
    <property type="match status" value="1"/>
</dbReference>
<protein>
    <recommendedName>
        <fullName evidence="4">mannan endo-1,4-beta-mannosidase</fullName>
        <ecNumber evidence="4">3.2.1.78</ecNumber>
    </recommendedName>
</protein>
<evidence type="ECO:0000256" key="8">
    <source>
        <dbReference type="ARBA" id="ARBA00023295"/>
    </source>
</evidence>
<keyword evidence="5" id="KW-0964">Secreted</keyword>
<evidence type="ECO:0000256" key="7">
    <source>
        <dbReference type="ARBA" id="ARBA00022801"/>
    </source>
</evidence>
<dbReference type="Pfam" id="PF26410">
    <property type="entry name" value="GH5_mannosidase"/>
    <property type="match status" value="1"/>
</dbReference>
<reference evidence="10" key="1">
    <citation type="journal article" date="2023" name="GigaByte">
        <title>Genome assembly of the bearded iris, Iris pallida Lam.</title>
        <authorList>
            <person name="Bruccoleri R.E."/>
            <person name="Oakeley E.J."/>
            <person name="Faust A.M.E."/>
            <person name="Altorfer M."/>
            <person name="Dessus-Babus S."/>
            <person name="Burckhardt D."/>
            <person name="Oertli M."/>
            <person name="Naumann U."/>
            <person name="Petersen F."/>
            <person name="Wong J."/>
        </authorList>
    </citation>
    <scope>NUCLEOTIDE SEQUENCE</scope>
    <source>
        <strain evidence="10">GSM-AAB239-AS_SAM_17_03QT</strain>
    </source>
</reference>
<evidence type="ECO:0000259" key="9">
    <source>
        <dbReference type="Pfam" id="PF26410"/>
    </source>
</evidence>
<comment type="subcellular location">
    <subcellularLocation>
        <location evidence="2">Secreted</location>
    </subcellularLocation>
</comment>
<evidence type="ECO:0000256" key="1">
    <source>
        <dbReference type="ARBA" id="ARBA00001678"/>
    </source>
</evidence>
<keyword evidence="11" id="KW-1185">Reference proteome</keyword>
<evidence type="ECO:0000256" key="3">
    <source>
        <dbReference type="ARBA" id="ARBA00005641"/>
    </source>
</evidence>
<dbReference type="AlphaFoldDB" id="A0AAX6E1P8"/>
<sequence>MHMVLIITILIIPNDYDVFVHLFMNHANLTRKNSITGVTYKDDLNIFEWELINEPRCQSDLSGTTDQWYVTTLKFISPPFICTLRNGMLLVLMQ</sequence>
<dbReference type="GO" id="GO:0005576">
    <property type="term" value="C:extracellular region"/>
    <property type="evidence" value="ECO:0007669"/>
    <property type="project" value="UniProtKB-SubCell"/>
</dbReference>
<dbReference type="Proteomes" id="UP001140949">
    <property type="component" value="Unassembled WGS sequence"/>
</dbReference>
<name>A0AAX6E1P8_IRIPA</name>
<keyword evidence="8" id="KW-0326">Glycosidase</keyword>
<dbReference type="InterPro" id="IPR017853">
    <property type="entry name" value="GH"/>
</dbReference>
<evidence type="ECO:0000256" key="2">
    <source>
        <dbReference type="ARBA" id="ARBA00004613"/>
    </source>
</evidence>
<dbReference type="GO" id="GO:0016985">
    <property type="term" value="F:mannan endo-1,4-beta-mannosidase activity"/>
    <property type="evidence" value="ECO:0007669"/>
    <property type="project" value="UniProtKB-EC"/>
</dbReference>
<comment type="caution">
    <text evidence="10">The sequence shown here is derived from an EMBL/GenBank/DDBJ whole genome shotgun (WGS) entry which is preliminary data.</text>
</comment>
<reference evidence="10" key="2">
    <citation type="submission" date="2023-04" db="EMBL/GenBank/DDBJ databases">
        <authorList>
            <person name="Bruccoleri R.E."/>
            <person name="Oakeley E.J."/>
            <person name="Faust A.-M."/>
            <person name="Dessus-Babus S."/>
            <person name="Altorfer M."/>
            <person name="Burckhardt D."/>
            <person name="Oertli M."/>
            <person name="Naumann U."/>
            <person name="Petersen F."/>
            <person name="Wong J."/>
        </authorList>
    </citation>
    <scope>NUCLEOTIDE SEQUENCE</scope>
    <source>
        <strain evidence="10">GSM-AAB239-AS_SAM_17_03QT</strain>
        <tissue evidence="10">Leaf</tissue>
    </source>
</reference>